<dbReference type="Proteomes" id="UP000183567">
    <property type="component" value="Unassembled WGS sequence"/>
</dbReference>
<protein>
    <submittedName>
        <fullName evidence="2">Uncharacterized protein</fullName>
    </submittedName>
</protein>
<name>A0A1J8PQR2_9AGAM</name>
<feature type="region of interest" description="Disordered" evidence="1">
    <location>
        <begin position="1"/>
        <end position="25"/>
    </location>
</feature>
<sequence length="25" mass="2780">MVGTTHHPHDVTISRESSTTSQDQQ</sequence>
<organism evidence="2 3">
    <name type="scientific">Rhizopogon vesiculosus</name>
    <dbReference type="NCBI Taxonomy" id="180088"/>
    <lineage>
        <taxon>Eukaryota</taxon>
        <taxon>Fungi</taxon>
        <taxon>Dikarya</taxon>
        <taxon>Basidiomycota</taxon>
        <taxon>Agaricomycotina</taxon>
        <taxon>Agaricomycetes</taxon>
        <taxon>Agaricomycetidae</taxon>
        <taxon>Boletales</taxon>
        <taxon>Suillineae</taxon>
        <taxon>Rhizopogonaceae</taxon>
        <taxon>Rhizopogon</taxon>
    </lineage>
</organism>
<accession>A0A1J8PQR2</accession>
<evidence type="ECO:0000313" key="3">
    <source>
        <dbReference type="Proteomes" id="UP000183567"/>
    </source>
</evidence>
<feature type="compositionally biased region" description="Polar residues" evidence="1">
    <location>
        <begin position="14"/>
        <end position="25"/>
    </location>
</feature>
<dbReference type="AlphaFoldDB" id="A0A1J8PQR2"/>
<keyword evidence="3" id="KW-1185">Reference proteome</keyword>
<evidence type="ECO:0000256" key="1">
    <source>
        <dbReference type="SAM" id="MobiDB-lite"/>
    </source>
</evidence>
<comment type="caution">
    <text evidence="2">The sequence shown here is derived from an EMBL/GenBank/DDBJ whole genome shotgun (WGS) entry which is preliminary data.</text>
</comment>
<reference evidence="2 3" key="1">
    <citation type="submission" date="2016-03" db="EMBL/GenBank/DDBJ databases">
        <title>Comparative genomics of the ectomycorrhizal sister species Rhizopogon vinicolor and Rhizopogon vesiculosus (Basidiomycota: Boletales) reveals a divergence of the mating type B locus.</title>
        <authorList>
            <person name="Mujic A.B."/>
            <person name="Kuo A."/>
            <person name="Tritt A."/>
            <person name="Lipzen A."/>
            <person name="Chen C."/>
            <person name="Johnson J."/>
            <person name="Sharma A."/>
            <person name="Barry K."/>
            <person name="Grigoriev I.V."/>
            <person name="Spatafora J.W."/>
        </authorList>
    </citation>
    <scope>NUCLEOTIDE SEQUENCE [LARGE SCALE GENOMIC DNA]</scope>
    <source>
        <strain evidence="2 3">AM-OR11-056</strain>
    </source>
</reference>
<evidence type="ECO:0000313" key="2">
    <source>
        <dbReference type="EMBL" id="OJA10847.1"/>
    </source>
</evidence>
<proteinExistence type="predicted"/>
<dbReference type="EMBL" id="LVVM01005370">
    <property type="protein sequence ID" value="OJA10847.1"/>
    <property type="molecule type" value="Genomic_DNA"/>
</dbReference>
<gene>
    <name evidence="2" type="ORF">AZE42_06125</name>
</gene>